<proteinExistence type="predicted"/>
<evidence type="ECO:0000313" key="2">
    <source>
        <dbReference type="EMBL" id="CAL6077518.1"/>
    </source>
</evidence>
<keyword evidence="3" id="KW-1185">Reference proteome</keyword>
<protein>
    <submittedName>
        <fullName evidence="2">Hypothetical_protein</fullName>
    </submittedName>
</protein>
<comment type="caution">
    <text evidence="1">The sequence shown here is derived from an EMBL/GenBank/DDBJ whole genome shotgun (WGS) entry which is preliminary data.</text>
</comment>
<gene>
    <name evidence="1" type="ORF">HINF_LOCUS23712</name>
    <name evidence="2" type="ORF">HINF_LOCUS58403</name>
</gene>
<evidence type="ECO:0000313" key="3">
    <source>
        <dbReference type="Proteomes" id="UP001642409"/>
    </source>
</evidence>
<evidence type="ECO:0000313" key="1">
    <source>
        <dbReference type="EMBL" id="CAI9936067.1"/>
    </source>
</evidence>
<accession>A0AA86PCJ8</accession>
<dbReference type="Proteomes" id="UP001642409">
    <property type="component" value="Unassembled WGS sequence"/>
</dbReference>
<organism evidence="1">
    <name type="scientific">Hexamita inflata</name>
    <dbReference type="NCBI Taxonomy" id="28002"/>
    <lineage>
        <taxon>Eukaryota</taxon>
        <taxon>Metamonada</taxon>
        <taxon>Diplomonadida</taxon>
        <taxon>Hexamitidae</taxon>
        <taxon>Hexamitinae</taxon>
        <taxon>Hexamita</taxon>
    </lineage>
</organism>
<reference evidence="2 3" key="2">
    <citation type="submission" date="2024-07" db="EMBL/GenBank/DDBJ databases">
        <authorList>
            <person name="Akdeniz Z."/>
        </authorList>
    </citation>
    <scope>NUCLEOTIDE SEQUENCE [LARGE SCALE GENOMIC DNA]</scope>
</reference>
<name>A0AA86PCJ8_9EUKA</name>
<dbReference type="EMBL" id="CATOUU010000630">
    <property type="protein sequence ID" value="CAI9936067.1"/>
    <property type="molecule type" value="Genomic_DNA"/>
</dbReference>
<reference evidence="1" key="1">
    <citation type="submission" date="2023-06" db="EMBL/GenBank/DDBJ databases">
        <authorList>
            <person name="Kurt Z."/>
        </authorList>
    </citation>
    <scope>NUCLEOTIDE SEQUENCE</scope>
</reference>
<dbReference type="EMBL" id="CAXDID020000328">
    <property type="protein sequence ID" value="CAL6077518.1"/>
    <property type="molecule type" value="Genomic_DNA"/>
</dbReference>
<dbReference type="AlphaFoldDB" id="A0AA86PCJ8"/>
<sequence length="964" mass="108103">MLSSIQIFKHINLNTFYQCHNKIQLNDENYNFCQKTSKLNNIKVQNNIIFAQTTSSMHLFIYTNFTQQSVINTQIQNFNINQFSLFGLNLNEQHIIDSALNISLKFIVRVGALLCIVCDISLLNSTFVFVASGHQISALIIEAQLNVKIQLVFVQYRIASNFSSGIVSTVNSLLNISITNCNMTGSNLVHSLESGYISSFVNSSINIIIFNVSVCIRGIQRFGQNSKSITSTGAEIIRCDLCGTNYVVYGLCIDTLQLGELYDGMLICLTPFEFVDSKCVCEEGYLLNGTTCINLLDAISNVNNIITTNQIELLQRDITDIKIHTSNLESVVAQNFSFLQSEIIECASNLEHLIIQSFSKADMNLLQNTSILDSRIYQNISALNTSFYNYIYNFNNSITELVDTIQEISFKESEIHKIIQEHENQIQLHGQYIQCIQDQLYFINGRCIQVLEHSVKYVDQTFMCSGVYQVAKFDIEDITHNVNQSIVSNGFVFDQNIFIQNAFIEIANNILTQQIFQSQSSFTKIKIQIGSQLNMSCQSIISSSNHILINEMIIKSRDGCEIISKQNLNILQYSSNYTKIQSLLINLTFRLNQYNILLINNVQSNVTINNYQVLGSYLSNKIIALICYRSMQANITLANVNFMPKIYQFGLQSSYLFTAVNRSFIELTNISIMIGNNTNQQFLNNISSSYFTQFQFGGVAVNVLNSHFSISQILFDCYQTSSTNFTEKSGFLVGFINSDSFINISKMCMFQKLYSGQIFSNFGIIGQNLGQMYLYKFTVSLVIEVQKVQNFGIVGSQTSTNCQIFNIMASVIVSTLYDDPNNNFAVSAILGYGSGRNSSLQNITVNHSSIVSHYYSSGLIGNLFQSHLVIMNASVHNSNFSSYVSGSASFIGFSGTATIEIDNSAVSCVRIVAPEDFGIVFGSQRDINNSIIVRNSFSAGDNYINNVKSQNCNQLMSSWSVTQC</sequence>